<name>A0ACC2JQH7_9PEZI</name>
<keyword evidence="2" id="KW-1185">Reference proteome</keyword>
<sequence>MTFCVLVGGGIGRACAILFAKEGASGIFIADLDFKASSDTLAECQAVATNKVFKGKAVKIDITREDYVHSVFIEVVQELGRIDYCVNCAGIGVQETTDITSLSMAEFQRFIDINASGMFLVTKEASIIMRSQENQPVSTSNPGRGTTRGCIVNLASASSLIASHGVLPYTVSKHAAVGLTKNSALDNAAHGVRVNCVCPSWTNTPMVGKAVEGVEGLGDFIRQAVPMGRIAVPEEVADAVVFLCSPRSSYITGCSLIIDGGTTLTAHR</sequence>
<evidence type="ECO:0000313" key="1">
    <source>
        <dbReference type="EMBL" id="KAJ8129629.1"/>
    </source>
</evidence>
<dbReference type="EMBL" id="JAPUUL010000705">
    <property type="protein sequence ID" value="KAJ8129629.1"/>
    <property type="molecule type" value="Genomic_DNA"/>
</dbReference>
<evidence type="ECO:0000313" key="2">
    <source>
        <dbReference type="Proteomes" id="UP001153332"/>
    </source>
</evidence>
<organism evidence="1 2">
    <name type="scientific">Lasiodiplodia mahajangana</name>
    <dbReference type="NCBI Taxonomy" id="1108764"/>
    <lineage>
        <taxon>Eukaryota</taxon>
        <taxon>Fungi</taxon>
        <taxon>Dikarya</taxon>
        <taxon>Ascomycota</taxon>
        <taxon>Pezizomycotina</taxon>
        <taxon>Dothideomycetes</taxon>
        <taxon>Dothideomycetes incertae sedis</taxon>
        <taxon>Botryosphaeriales</taxon>
        <taxon>Botryosphaeriaceae</taxon>
        <taxon>Lasiodiplodia</taxon>
    </lineage>
</organism>
<reference evidence="1" key="1">
    <citation type="submission" date="2022-12" db="EMBL/GenBank/DDBJ databases">
        <title>Genome Sequence of Lasiodiplodia mahajangana.</title>
        <authorList>
            <person name="Buettner E."/>
        </authorList>
    </citation>
    <scope>NUCLEOTIDE SEQUENCE</scope>
    <source>
        <strain evidence="1">VT137</strain>
    </source>
</reference>
<protein>
    <submittedName>
        <fullName evidence="1">Uncharacterized protein</fullName>
    </submittedName>
</protein>
<proteinExistence type="predicted"/>
<dbReference type="Proteomes" id="UP001153332">
    <property type="component" value="Unassembled WGS sequence"/>
</dbReference>
<comment type="caution">
    <text evidence="1">The sequence shown here is derived from an EMBL/GenBank/DDBJ whole genome shotgun (WGS) entry which is preliminary data.</text>
</comment>
<accession>A0ACC2JQH7</accession>
<gene>
    <name evidence="1" type="ORF">O1611_g4001</name>
</gene>